<dbReference type="EMBL" id="CACVKT020000760">
    <property type="protein sequence ID" value="CAC5362780.1"/>
    <property type="molecule type" value="Genomic_DNA"/>
</dbReference>
<dbReference type="AlphaFoldDB" id="A0A6J8A734"/>
<dbReference type="Pfam" id="PF13927">
    <property type="entry name" value="Ig_3"/>
    <property type="match status" value="2"/>
</dbReference>
<feature type="domain" description="Ig-like" evidence="6">
    <location>
        <begin position="9"/>
        <end position="97"/>
    </location>
</feature>
<dbReference type="Proteomes" id="UP000507470">
    <property type="component" value="Unassembled WGS sequence"/>
</dbReference>
<dbReference type="CDD" id="cd00096">
    <property type="entry name" value="Ig"/>
    <property type="match status" value="3"/>
</dbReference>
<dbReference type="GO" id="GO:0005886">
    <property type="term" value="C:plasma membrane"/>
    <property type="evidence" value="ECO:0007669"/>
    <property type="project" value="TreeGrafter"/>
</dbReference>
<dbReference type="InterPro" id="IPR051275">
    <property type="entry name" value="Cell_adhesion_signaling"/>
</dbReference>
<dbReference type="SUPFAM" id="SSF48726">
    <property type="entry name" value="Immunoglobulin"/>
    <property type="match status" value="4"/>
</dbReference>
<evidence type="ECO:0000256" key="5">
    <source>
        <dbReference type="ARBA" id="ARBA00023319"/>
    </source>
</evidence>
<dbReference type="InterPro" id="IPR036179">
    <property type="entry name" value="Ig-like_dom_sf"/>
</dbReference>
<evidence type="ECO:0000256" key="2">
    <source>
        <dbReference type="ARBA" id="ARBA00023136"/>
    </source>
</evidence>
<dbReference type="InterPro" id="IPR003598">
    <property type="entry name" value="Ig_sub2"/>
</dbReference>
<reference evidence="7 8" key="1">
    <citation type="submission" date="2020-06" db="EMBL/GenBank/DDBJ databases">
        <authorList>
            <person name="Li R."/>
            <person name="Bekaert M."/>
        </authorList>
    </citation>
    <scope>NUCLEOTIDE SEQUENCE [LARGE SCALE GENOMIC DNA]</scope>
    <source>
        <strain evidence="8">wild</strain>
    </source>
</reference>
<dbReference type="PANTHER" id="PTHR11640">
    <property type="entry name" value="NEPHRIN"/>
    <property type="match status" value="1"/>
</dbReference>
<dbReference type="GO" id="GO:0098609">
    <property type="term" value="P:cell-cell adhesion"/>
    <property type="evidence" value="ECO:0007669"/>
    <property type="project" value="TreeGrafter"/>
</dbReference>
<feature type="domain" description="Ig-like" evidence="6">
    <location>
        <begin position="464"/>
        <end position="547"/>
    </location>
</feature>
<evidence type="ECO:0000259" key="6">
    <source>
        <dbReference type="PROSITE" id="PS50835"/>
    </source>
</evidence>
<dbReference type="Gene3D" id="2.60.40.10">
    <property type="entry name" value="Immunoglobulins"/>
    <property type="match status" value="5"/>
</dbReference>
<feature type="domain" description="Ig-like" evidence="6">
    <location>
        <begin position="105"/>
        <end position="196"/>
    </location>
</feature>
<evidence type="ECO:0000256" key="3">
    <source>
        <dbReference type="ARBA" id="ARBA00023157"/>
    </source>
</evidence>
<keyword evidence="5" id="KW-0393">Immunoglobulin domain</keyword>
<dbReference type="GO" id="GO:0005911">
    <property type="term" value="C:cell-cell junction"/>
    <property type="evidence" value="ECO:0007669"/>
    <property type="project" value="TreeGrafter"/>
</dbReference>
<evidence type="ECO:0000256" key="1">
    <source>
        <dbReference type="ARBA" id="ARBA00004479"/>
    </source>
</evidence>
<evidence type="ECO:0000256" key="4">
    <source>
        <dbReference type="ARBA" id="ARBA00023180"/>
    </source>
</evidence>
<dbReference type="SMART" id="SM00408">
    <property type="entry name" value="IGc2"/>
    <property type="match status" value="3"/>
</dbReference>
<dbReference type="InterPro" id="IPR003599">
    <property type="entry name" value="Ig_sub"/>
</dbReference>
<comment type="subcellular location">
    <subcellularLocation>
        <location evidence="1">Membrane</location>
        <topology evidence="1">Single-pass type I membrane protein</topology>
    </subcellularLocation>
</comment>
<organism evidence="7 8">
    <name type="scientific">Mytilus coruscus</name>
    <name type="common">Sea mussel</name>
    <dbReference type="NCBI Taxonomy" id="42192"/>
    <lineage>
        <taxon>Eukaryota</taxon>
        <taxon>Metazoa</taxon>
        <taxon>Spiralia</taxon>
        <taxon>Lophotrochozoa</taxon>
        <taxon>Mollusca</taxon>
        <taxon>Bivalvia</taxon>
        <taxon>Autobranchia</taxon>
        <taxon>Pteriomorphia</taxon>
        <taxon>Mytilida</taxon>
        <taxon>Mytiloidea</taxon>
        <taxon>Mytilidae</taxon>
        <taxon>Mytilinae</taxon>
        <taxon>Mytilus</taxon>
    </lineage>
</organism>
<accession>A0A6J8A734</accession>
<protein>
    <recommendedName>
        <fullName evidence="6">Ig-like domain-containing protein</fullName>
    </recommendedName>
</protein>
<dbReference type="SMART" id="SM00409">
    <property type="entry name" value="IG"/>
    <property type="match status" value="5"/>
</dbReference>
<proteinExistence type="predicted"/>
<dbReference type="InterPro" id="IPR013783">
    <property type="entry name" value="Ig-like_fold"/>
</dbReference>
<sequence>MLAKIKVLPEKTTYTVGHGENITLKCTIKDGSKWLIPFVNWVKTSKRNSDGIEEFKETRREWNYADKTYSTFLTITSASNSETFNCSVLNRISADIELKVLRINPAKSKYEVTYKDPCKLECTLEEFPLYFDKSVKWERRQKKSQAITEIEGNVEEDSVSKTYLTITSAEEIDSGFYRCRVRHQDQELRSDEIELCIYGILADNPEYEIDSGYKVELKWRWIDRPFSSSLRFLAHGNYLASYDQHKWKLSTPEGRDPTIVIAKTDLRHDGYYSCKARYSFDGSRRRTQISDIHLNVREKDNVRYMWSDDGAFLHILNANKNDSGIYSCAATVVHTNKREISSDIKLLVSEKEPVSIRLDPDYAVSFGGNITLKCTLTGEPYPVSLYWTKDGQNLSITCNNKYVGGTLESPSLTIVNVDGQDDGTYTCYTQNDDMHCNASTKLSVKCEKLSLMVTNTLYTVLLHDSVTFECSLSGNPPSNAVCWMKVKDDEEVIIRQHMNKQKNKPKYCLTNTTNPSLTINNVDDDDAGVYKCKAENNDSESQSEDIYLCVFGGNVSDISKYSHFENYIVHCVLFCNNGNYFPSICIDT</sequence>
<feature type="domain" description="Ig-like" evidence="6">
    <location>
        <begin position="353"/>
        <end position="443"/>
    </location>
</feature>
<dbReference type="PROSITE" id="PS50835">
    <property type="entry name" value="IG_LIKE"/>
    <property type="match status" value="5"/>
</dbReference>
<keyword evidence="2" id="KW-0472">Membrane</keyword>
<evidence type="ECO:0000313" key="8">
    <source>
        <dbReference type="Proteomes" id="UP000507470"/>
    </source>
</evidence>
<dbReference type="InterPro" id="IPR007110">
    <property type="entry name" value="Ig-like_dom"/>
</dbReference>
<keyword evidence="8" id="KW-1185">Reference proteome</keyword>
<evidence type="ECO:0000313" key="7">
    <source>
        <dbReference type="EMBL" id="CAC5362780.1"/>
    </source>
</evidence>
<keyword evidence="3" id="KW-1015">Disulfide bond</keyword>
<keyword evidence="4" id="KW-0325">Glycoprotein</keyword>
<feature type="domain" description="Ig-like" evidence="6">
    <location>
        <begin position="257"/>
        <end position="341"/>
    </location>
</feature>
<dbReference type="OrthoDB" id="6133584at2759"/>
<name>A0A6J8A734_MYTCO</name>
<dbReference type="PANTHER" id="PTHR11640:SF164">
    <property type="entry name" value="MAM DOMAIN-CONTAINING GLYCOSYLPHOSPHATIDYLINOSITOL ANCHOR PROTEIN 1"/>
    <property type="match status" value="1"/>
</dbReference>
<gene>
    <name evidence="7" type="ORF">MCOR_4431</name>
</gene>
<dbReference type="GO" id="GO:0050839">
    <property type="term" value="F:cell adhesion molecule binding"/>
    <property type="evidence" value="ECO:0007669"/>
    <property type="project" value="TreeGrafter"/>
</dbReference>